<feature type="domain" description="UPF0261" evidence="1">
    <location>
        <begin position="4"/>
        <end position="88"/>
    </location>
</feature>
<evidence type="ECO:0000259" key="1">
    <source>
        <dbReference type="Pfam" id="PF06792"/>
    </source>
</evidence>
<dbReference type="Pfam" id="PF06792">
    <property type="entry name" value="UPF0261"/>
    <property type="match status" value="1"/>
</dbReference>
<protein>
    <recommendedName>
        <fullName evidence="1">UPF0261 domain-containing protein</fullName>
    </recommendedName>
</protein>
<reference evidence="2" key="1">
    <citation type="submission" date="2018-05" db="EMBL/GenBank/DDBJ databases">
        <authorList>
            <person name="Lanie J.A."/>
            <person name="Ng W.-L."/>
            <person name="Kazmierczak K.M."/>
            <person name="Andrzejewski T.M."/>
            <person name="Davidsen T.M."/>
            <person name="Wayne K.J."/>
            <person name="Tettelin H."/>
            <person name="Glass J.I."/>
            <person name="Rusch D."/>
            <person name="Podicherti R."/>
            <person name="Tsui H.-C.T."/>
            <person name="Winkler M.E."/>
        </authorList>
    </citation>
    <scope>NUCLEOTIDE SEQUENCE</scope>
</reference>
<sequence>MVKAYVAGTCDTKGTELRYIKSLIEAAGLQTCLVDLSTGKGDGGPVDVPAAEVAAHHQEGARAVLHGDDRGRAVTAMADAFSQFVRTRGDIG</sequence>
<dbReference type="AlphaFoldDB" id="A0A383F1C2"/>
<dbReference type="InterPro" id="IPR051353">
    <property type="entry name" value="Tobamovirus_resist_UPF0261"/>
</dbReference>
<dbReference type="Gene3D" id="3.40.50.12020">
    <property type="entry name" value="Uncharacterised protein family UPF0261, NN domain"/>
    <property type="match status" value="1"/>
</dbReference>
<accession>A0A383F1C2</accession>
<gene>
    <name evidence="2" type="ORF">METZ01_LOCUS515144</name>
</gene>
<dbReference type="PANTHER" id="PTHR31862:SF1">
    <property type="entry name" value="UPF0261 DOMAIN PROTEIN (AFU_ORTHOLOGUE AFUA_1G10120)"/>
    <property type="match status" value="1"/>
</dbReference>
<feature type="non-terminal residue" evidence="2">
    <location>
        <position position="92"/>
    </location>
</feature>
<dbReference type="EMBL" id="UINC01230242">
    <property type="protein sequence ID" value="SVE62290.1"/>
    <property type="molecule type" value="Genomic_DNA"/>
</dbReference>
<evidence type="ECO:0000313" key="2">
    <source>
        <dbReference type="EMBL" id="SVE62290.1"/>
    </source>
</evidence>
<proteinExistence type="predicted"/>
<organism evidence="2">
    <name type="scientific">marine metagenome</name>
    <dbReference type="NCBI Taxonomy" id="408172"/>
    <lineage>
        <taxon>unclassified sequences</taxon>
        <taxon>metagenomes</taxon>
        <taxon>ecological metagenomes</taxon>
    </lineage>
</organism>
<name>A0A383F1C2_9ZZZZ</name>
<dbReference type="PANTHER" id="PTHR31862">
    <property type="entry name" value="UPF0261 DOMAIN PROTEIN (AFU_ORTHOLOGUE AFUA_1G10120)"/>
    <property type="match status" value="1"/>
</dbReference>
<dbReference type="InterPro" id="IPR044122">
    <property type="entry name" value="UPF0261_N"/>
</dbReference>